<dbReference type="PANTHER" id="PTHR34477">
    <property type="entry name" value="UPF0213 PROTEIN YHBQ"/>
    <property type="match status" value="1"/>
</dbReference>
<feature type="domain" description="GIY-YIG" evidence="2">
    <location>
        <begin position="1"/>
        <end position="77"/>
    </location>
</feature>
<dbReference type="PANTHER" id="PTHR34477:SF1">
    <property type="entry name" value="UPF0213 PROTEIN YHBQ"/>
    <property type="match status" value="1"/>
</dbReference>
<dbReference type="InterPro" id="IPR035901">
    <property type="entry name" value="GIY-YIG_endonuc_sf"/>
</dbReference>
<comment type="caution">
    <text evidence="3">The sequence shown here is derived from an EMBL/GenBank/DDBJ whole genome shotgun (WGS) entry which is preliminary data.</text>
</comment>
<dbReference type="Gene3D" id="3.40.1440.10">
    <property type="entry name" value="GIY-YIG endonuclease"/>
    <property type="match status" value="1"/>
</dbReference>
<dbReference type="AlphaFoldDB" id="A0A1G1YXL1"/>
<evidence type="ECO:0000259" key="2">
    <source>
        <dbReference type="PROSITE" id="PS50164"/>
    </source>
</evidence>
<protein>
    <recommendedName>
        <fullName evidence="2">GIY-YIG domain-containing protein</fullName>
    </recommendedName>
</protein>
<reference evidence="3 4" key="1">
    <citation type="journal article" date="2016" name="Nat. Commun.">
        <title>Thousands of microbial genomes shed light on interconnected biogeochemical processes in an aquifer system.</title>
        <authorList>
            <person name="Anantharaman K."/>
            <person name="Brown C.T."/>
            <person name="Hug L.A."/>
            <person name="Sharon I."/>
            <person name="Castelle C.J."/>
            <person name="Probst A.J."/>
            <person name="Thomas B.C."/>
            <person name="Singh A."/>
            <person name="Wilkins M.J."/>
            <person name="Karaoz U."/>
            <person name="Brodie E.L."/>
            <person name="Williams K.H."/>
            <person name="Hubbard S.S."/>
            <person name="Banfield J.F."/>
        </authorList>
    </citation>
    <scope>NUCLEOTIDE SEQUENCE [LARGE SCALE GENOMIC DNA]</scope>
</reference>
<organism evidence="3 4">
    <name type="scientific">Candidatus Colwellbacteria bacterium RBG_13_48_8</name>
    <dbReference type="NCBI Taxonomy" id="1797685"/>
    <lineage>
        <taxon>Bacteria</taxon>
        <taxon>Candidatus Colwelliibacteriota</taxon>
    </lineage>
</organism>
<evidence type="ECO:0000313" key="4">
    <source>
        <dbReference type="Proteomes" id="UP000177062"/>
    </source>
</evidence>
<name>A0A1G1YXL1_9BACT</name>
<dbReference type="Pfam" id="PF01541">
    <property type="entry name" value="GIY-YIG"/>
    <property type="match status" value="1"/>
</dbReference>
<proteinExistence type="inferred from homology"/>
<dbReference type="EMBL" id="MHIT01000007">
    <property type="protein sequence ID" value="OGY57088.1"/>
    <property type="molecule type" value="Genomic_DNA"/>
</dbReference>
<dbReference type="Proteomes" id="UP000177062">
    <property type="component" value="Unassembled WGS sequence"/>
</dbReference>
<dbReference type="PROSITE" id="PS50164">
    <property type="entry name" value="GIY_YIG"/>
    <property type="match status" value="1"/>
</dbReference>
<evidence type="ECO:0000313" key="3">
    <source>
        <dbReference type="EMBL" id="OGY57088.1"/>
    </source>
</evidence>
<sequence length="91" mass="10620">MKTGVYILKSLRNQRYYIGSSKNVEHRFGQHNAGRVKATHGLLPLELVAFLPCETVTEARSAERRLKNYKRRDIIELVIGDKKFPWEHLRA</sequence>
<dbReference type="InterPro" id="IPR050190">
    <property type="entry name" value="UPF0213_domain"/>
</dbReference>
<accession>A0A1G1YXL1</accession>
<evidence type="ECO:0000256" key="1">
    <source>
        <dbReference type="ARBA" id="ARBA00007435"/>
    </source>
</evidence>
<gene>
    <name evidence="3" type="ORF">A2Y84_00295</name>
</gene>
<comment type="similarity">
    <text evidence="1">Belongs to the UPF0213 family.</text>
</comment>
<dbReference type="SUPFAM" id="SSF82771">
    <property type="entry name" value="GIY-YIG endonuclease"/>
    <property type="match status" value="1"/>
</dbReference>
<dbReference type="InterPro" id="IPR000305">
    <property type="entry name" value="GIY-YIG_endonuc"/>
</dbReference>